<feature type="transmembrane region" description="Helical" evidence="6">
    <location>
        <begin position="117"/>
        <end position="135"/>
    </location>
</feature>
<evidence type="ECO:0000256" key="2">
    <source>
        <dbReference type="ARBA" id="ARBA00022692"/>
    </source>
</evidence>
<dbReference type="AlphaFoldDB" id="A0A8H3SGS8"/>
<dbReference type="Gene3D" id="1.20.1250.20">
    <property type="entry name" value="MFS general substrate transporter like domains"/>
    <property type="match status" value="1"/>
</dbReference>
<dbReference type="GO" id="GO:0016020">
    <property type="term" value="C:membrane"/>
    <property type="evidence" value="ECO:0007669"/>
    <property type="project" value="UniProtKB-SubCell"/>
</dbReference>
<name>A0A8H3SGS8_9EURO</name>
<feature type="transmembrane region" description="Helical" evidence="6">
    <location>
        <begin position="277"/>
        <end position="298"/>
    </location>
</feature>
<feature type="transmembrane region" description="Helical" evidence="6">
    <location>
        <begin position="60"/>
        <end position="79"/>
    </location>
</feature>
<evidence type="ECO:0000313" key="7">
    <source>
        <dbReference type="EMBL" id="GFF59154.1"/>
    </source>
</evidence>
<dbReference type="GO" id="GO:0022857">
    <property type="term" value="F:transmembrane transporter activity"/>
    <property type="evidence" value="ECO:0007669"/>
    <property type="project" value="InterPro"/>
</dbReference>
<feature type="transmembrane region" description="Helical" evidence="6">
    <location>
        <begin position="91"/>
        <end position="111"/>
    </location>
</feature>
<proteinExistence type="predicted"/>
<keyword evidence="3 6" id="KW-1133">Transmembrane helix</keyword>
<feature type="transmembrane region" description="Helical" evidence="6">
    <location>
        <begin position="247"/>
        <end position="271"/>
    </location>
</feature>
<evidence type="ECO:0000256" key="3">
    <source>
        <dbReference type="ARBA" id="ARBA00022989"/>
    </source>
</evidence>
<dbReference type="InterPro" id="IPR051617">
    <property type="entry name" value="UNC-93-like_regulator"/>
</dbReference>
<feature type="transmembrane region" description="Helical" evidence="6">
    <location>
        <begin position="414"/>
        <end position="434"/>
    </location>
</feature>
<dbReference type="PANTHER" id="PTHR23294">
    <property type="entry name" value="ET TRANSLATION PRODUCT-RELATED"/>
    <property type="match status" value="1"/>
</dbReference>
<gene>
    <name evidence="7" type="ORF">IFM46972_11304</name>
</gene>
<sequence>MLKALSFRKSPGSSFEEQAQRKWYHTTLFNACIIGGVGFMAPGLWNAMNSLGAGGAQEPYLVNSANALVFALMGFLCLFGGPVANRIGLNWTLLLGAIGYPIYSAALYTNNRYGNEWFVLVGAVACGLSAGLFWASEGAVALGYPEPGKKGKYMNIWLWFRTGGPLLGGAIVLGLNHSENAKSRGKVGYETYLIFVALQCVAAPLAIFLSPPEKVQRSDGSKVRIVLQNSWRAEFIELWKLSRRKEVMLLLPLFWAAYFNQYSGSMLTYYFGVRARALMGFVTNFANLLSSAIISRFLDYKKISTKNRITYSFFYVIAVHIVAWVYAWVIQEKYTANPPSYDWTDSGFVEGFFVVLLWQFSQQALQNWCYYLISTMTDNISELSRLSGILRGQESFSQAVSFGLNTRKWHGGRVPLAVNTILLGLAVLPTWLAVKSHVPVDHQDQPKENMDEEQGYTKEQSHDGTDKGLIVIVETIPDICIDEL</sequence>
<feature type="transmembrane region" description="Helical" evidence="6">
    <location>
        <begin position="156"/>
        <end position="175"/>
    </location>
</feature>
<dbReference type="Proteomes" id="UP000465221">
    <property type="component" value="Unassembled WGS sequence"/>
</dbReference>
<dbReference type="InterPro" id="IPR036259">
    <property type="entry name" value="MFS_trans_sf"/>
</dbReference>
<organism evidence="7 8">
    <name type="scientific">Aspergillus udagawae</name>
    <dbReference type="NCBI Taxonomy" id="91492"/>
    <lineage>
        <taxon>Eukaryota</taxon>
        <taxon>Fungi</taxon>
        <taxon>Dikarya</taxon>
        <taxon>Ascomycota</taxon>
        <taxon>Pezizomycotina</taxon>
        <taxon>Eurotiomycetes</taxon>
        <taxon>Eurotiomycetidae</taxon>
        <taxon>Eurotiales</taxon>
        <taxon>Aspergillaceae</taxon>
        <taxon>Aspergillus</taxon>
        <taxon>Aspergillus subgen. Fumigati</taxon>
    </lineage>
</organism>
<feature type="region of interest" description="Disordered" evidence="5">
    <location>
        <begin position="442"/>
        <end position="463"/>
    </location>
</feature>
<evidence type="ECO:0008006" key="9">
    <source>
        <dbReference type="Google" id="ProtNLM"/>
    </source>
</evidence>
<evidence type="ECO:0000313" key="8">
    <source>
        <dbReference type="Proteomes" id="UP000465221"/>
    </source>
</evidence>
<evidence type="ECO:0000256" key="6">
    <source>
        <dbReference type="SAM" id="Phobius"/>
    </source>
</evidence>
<comment type="subcellular location">
    <subcellularLocation>
        <location evidence="1">Membrane</location>
        <topology evidence="1">Multi-pass membrane protein</topology>
    </subcellularLocation>
</comment>
<dbReference type="EMBL" id="BLKC01000204">
    <property type="protein sequence ID" value="GFF59154.1"/>
    <property type="molecule type" value="Genomic_DNA"/>
</dbReference>
<dbReference type="PANTHER" id="PTHR23294:SF19">
    <property type="entry name" value="DUF895 DOMAIN MEMBRANE PROTEIN-RELATED"/>
    <property type="match status" value="1"/>
</dbReference>
<dbReference type="SUPFAM" id="SSF103473">
    <property type="entry name" value="MFS general substrate transporter"/>
    <property type="match status" value="1"/>
</dbReference>
<evidence type="ECO:0000256" key="4">
    <source>
        <dbReference type="ARBA" id="ARBA00023136"/>
    </source>
</evidence>
<feature type="transmembrane region" description="Helical" evidence="6">
    <location>
        <begin position="310"/>
        <end position="330"/>
    </location>
</feature>
<comment type="caution">
    <text evidence="7">The sequence shown here is derived from an EMBL/GenBank/DDBJ whole genome shotgun (WGS) entry which is preliminary data.</text>
</comment>
<feature type="transmembrane region" description="Helical" evidence="6">
    <location>
        <begin position="28"/>
        <end position="48"/>
    </location>
</feature>
<keyword evidence="4 6" id="KW-0472">Membrane</keyword>
<reference evidence="7 8" key="1">
    <citation type="submission" date="2020-01" db="EMBL/GenBank/DDBJ databases">
        <title>Draft genome sequence of Aspergillus udagawae IFM 46972.</title>
        <authorList>
            <person name="Takahashi H."/>
            <person name="Yaguchi T."/>
        </authorList>
    </citation>
    <scope>NUCLEOTIDE SEQUENCE [LARGE SCALE GENOMIC DNA]</scope>
    <source>
        <strain evidence="7 8">IFM 46972</strain>
    </source>
</reference>
<feature type="transmembrane region" description="Helical" evidence="6">
    <location>
        <begin position="187"/>
        <end position="209"/>
    </location>
</feature>
<accession>A0A8H3SGS8</accession>
<protein>
    <recommendedName>
        <fullName evidence="9">UNC93-like protein C922.05c</fullName>
    </recommendedName>
</protein>
<keyword evidence="2 6" id="KW-0812">Transmembrane</keyword>
<dbReference type="InterPro" id="IPR011701">
    <property type="entry name" value="MFS"/>
</dbReference>
<evidence type="ECO:0000256" key="1">
    <source>
        <dbReference type="ARBA" id="ARBA00004141"/>
    </source>
</evidence>
<evidence type="ECO:0000256" key="5">
    <source>
        <dbReference type="SAM" id="MobiDB-lite"/>
    </source>
</evidence>
<dbReference type="Pfam" id="PF07690">
    <property type="entry name" value="MFS_1"/>
    <property type="match status" value="1"/>
</dbReference>